<accession>X1CBH6</accession>
<sequence>RGLFIGRKQKSDDPLDRANFALFLQKNGKAKSINKIYPLIEDSDWNVRNAAASTIVEYASKFPELKEKILSYLHDLIERSSLAIKLPTLEVLGHLKDYASKPYLVKILEESDYDLQYAAIRAIGYLQDVDVLYPLKNVVYAKDYITRRAAILSVVRIADSVKEEEQSEKLTPHIHILIESYLELEQVGEIICKVMDYGNHSEFPDMRGYTESEIVKLEGLIEKKDYSVEMYQNFARLIFPIYFPLQEENN</sequence>
<evidence type="ECO:0000313" key="2">
    <source>
        <dbReference type="EMBL" id="GAG90567.1"/>
    </source>
</evidence>
<organism evidence="2">
    <name type="scientific">marine sediment metagenome</name>
    <dbReference type="NCBI Taxonomy" id="412755"/>
    <lineage>
        <taxon>unclassified sequences</taxon>
        <taxon>metagenomes</taxon>
        <taxon>ecological metagenomes</taxon>
    </lineage>
</organism>
<dbReference type="AlphaFoldDB" id="X1CBH6"/>
<evidence type="ECO:0000256" key="1">
    <source>
        <dbReference type="ARBA" id="ARBA00022737"/>
    </source>
</evidence>
<dbReference type="Pfam" id="PF13646">
    <property type="entry name" value="HEAT_2"/>
    <property type="match status" value="1"/>
</dbReference>
<dbReference type="InterPro" id="IPR000357">
    <property type="entry name" value="HEAT"/>
</dbReference>
<dbReference type="InterPro" id="IPR011989">
    <property type="entry name" value="ARM-like"/>
</dbReference>
<dbReference type="Gene3D" id="1.25.10.10">
    <property type="entry name" value="Leucine-rich Repeat Variant"/>
    <property type="match status" value="1"/>
</dbReference>
<dbReference type="Pfam" id="PF02985">
    <property type="entry name" value="HEAT"/>
    <property type="match status" value="1"/>
</dbReference>
<feature type="non-terminal residue" evidence="2">
    <location>
        <position position="1"/>
    </location>
</feature>
<evidence type="ECO:0008006" key="3">
    <source>
        <dbReference type="Google" id="ProtNLM"/>
    </source>
</evidence>
<dbReference type="SUPFAM" id="SSF48371">
    <property type="entry name" value="ARM repeat"/>
    <property type="match status" value="1"/>
</dbReference>
<dbReference type="EMBL" id="BART01027131">
    <property type="protein sequence ID" value="GAG90567.1"/>
    <property type="molecule type" value="Genomic_DNA"/>
</dbReference>
<comment type="caution">
    <text evidence="2">The sequence shown here is derived from an EMBL/GenBank/DDBJ whole genome shotgun (WGS) entry which is preliminary data.</text>
</comment>
<dbReference type="InterPro" id="IPR016024">
    <property type="entry name" value="ARM-type_fold"/>
</dbReference>
<proteinExistence type="predicted"/>
<keyword evidence="1" id="KW-0677">Repeat</keyword>
<reference evidence="2" key="1">
    <citation type="journal article" date="2014" name="Front. Microbiol.">
        <title>High frequency of phylogenetically diverse reductive dehalogenase-homologous genes in deep subseafloor sedimentary metagenomes.</title>
        <authorList>
            <person name="Kawai M."/>
            <person name="Futagami T."/>
            <person name="Toyoda A."/>
            <person name="Takaki Y."/>
            <person name="Nishi S."/>
            <person name="Hori S."/>
            <person name="Arai W."/>
            <person name="Tsubouchi T."/>
            <person name="Morono Y."/>
            <person name="Uchiyama I."/>
            <person name="Ito T."/>
            <person name="Fujiyama A."/>
            <person name="Inagaki F."/>
            <person name="Takami H."/>
        </authorList>
    </citation>
    <scope>NUCLEOTIDE SEQUENCE</scope>
    <source>
        <strain evidence="2">Expedition CK06-06</strain>
    </source>
</reference>
<protein>
    <recommendedName>
        <fullName evidence="3">HEAT repeat domain-containing protein</fullName>
    </recommendedName>
</protein>
<name>X1CBH6_9ZZZZ</name>
<gene>
    <name evidence="2" type="ORF">S01H4_48182</name>
</gene>